<evidence type="ECO:0000256" key="3">
    <source>
        <dbReference type="ARBA" id="ARBA00022801"/>
    </source>
</evidence>
<dbReference type="InterPro" id="IPR002018">
    <property type="entry name" value="CarbesteraseB"/>
</dbReference>
<keyword evidence="4" id="KW-0325">Glycoprotein</keyword>
<gene>
    <name evidence="7" type="ORF">BEMITA_LOCUS12929</name>
</gene>
<evidence type="ECO:0000313" key="7">
    <source>
        <dbReference type="EMBL" id="CAH0394656.1"/>
    </source>
</evidence>
<dbReference type="InterPro" id="IPR029058">
    <property type="entry name" value="AB_hydrolase_fold"/>
</dbReference>
<dbReference type="Proteomes" id="UP001152759">
    <property type="component" value="Chromosome 8"/>
</dbReference>
<keyword evidence="3 5" id="KW-0378">Hydrolase</keyword>
<dbReference type="EMBL" id="OU963869">
    <property type="protein sequence ID" value="CAH0394656.1"/>
    <property type="molecule type" value="Genomic_DNA"/>
</dbReference>
<dbReference type="EC" id="3.1.1.-" evidence="5"/>
<proteinExistence type="inferred from homology"/>
<feature type="domain" description="Carboxylesterase type B" evidence="6">
    <location>
        <begin position="45"/>
        <end position="556"/>
    </location>
</feature>
<dbReference type="GO" id="GO:0052689">
    <property type="term" value="F:carboxylic ester hydrolase activity"/>
    <property type="evidence" value="ECO:0007669"/>
    <property type="project" value="UniProtKB-KW"/>
</dbReference>
<reference evidence="7" key="1">
    <citation type="submission" date="2021-12" db="EMBL/GenBank/DDBJ databases">
        <authorList>
            <person name="King R."/>
        </authorList>
    </citation>
    <scope>NUCLEOTIDE SEQUENCE</scope>
</reference>
<dbReference type="PANTHER" id="PTHR43142">
    <property type="entry name" value="CARBOXYLIC ESTER HYDROLASE"/>
    <property type="match status" value="1"/>
</dbReference>
<evidence type="ECO:0000256" key="2">
    <source>
        <dbReference type="ARBA" id="ARBA00022487"/>
    </source>
</evidence>
<keyword evidence="2" id="KW-0719">Serine esterase</keyword>
<evidence type="ECO:0000256" key="5">
    <source>
        <dbReference type="RuleBase" id="RU361235"/>
    </source>
</evidence>
<evidence type="ECO:0000256" key="4">
    <source>
        <dbReference type="ARBA" id="ARBA00023180"/>
    </source>
</evidence>
<dbReference type="PROSITE" id="PS00122">
    <property type="entry name" value="CARBOXYLESTERASE_B_1"/>
    <property type="match status" value="1"/>
</dbReference>
<evidence type="ECO:0000256" key="1">
    <source>
        <dbReference type="ARBA" id="ARBA00005964"/>
    </source>
</evidence>
<protein>
    <recommendedName>
        <fullName evidence="5">Carboxylic ester hydrolase</fullName>
        <ecNumber evidence="5">3.1.1.-</ecNumber>
    </recommendedName>
</protein>
<comment type="similarity">
    <text evidence="1 5">Belongs to the type-B carboxylesterase/lipase family.</text>
</comment>
<evidence type="ECO:0000259" key="6">
    <source>
        <dbReference type="Pfam" id="PF00135"/>
    </source>
</evidence>
<evidence type="ECO:0000313" key="8">
    <source>
        <dbReference type="Proteomes" id="UP001152759"/>
    </source>
</evidence>
<dbReference type="Pfam" id="PF00135">
    <property type="entry name" value="COesterase"/>
    <property type="match status" value="1"/>
</dbReference>
<keyword evidence="8" id="KW-1185">Reference proteome</keyword>
<dbReference type="Gene3D" id="3.40.50.1820">
    <property type="entry name" value="alpha/beta hydrolase"/>
    <property type="match status" value="1"/>
</dbReference>
<accession>A0A9P0ANN4</accession>
<organism evidence="7 8">
    <name type="scientific">Bemisia tabaci</name>
    <name type="common">Sweetpotato whitefly</name>
    <name type="synonym">Aleurodes tabaci</name>
    <dbReference type="NCBI Taxonomy" id="7038"/>
    <lineage>
        <taxon>Eukaryota</taxon>
        <taxon>Metazoa</taxon>
        <taxon>Ecdysozoa</taxon>
        <taxon>Arthropoda</taxon>
        <taxon>Hexapoda</taxon>
        <taxon>Insecta</taxon>
        <taxon>Pterygota</taxon>
        <taxon>Neoptera</taxon>
        <taxon>Paraneoptera</taxon>
        <taxon>Hemiptera</taxon>
        <taxon>Sternorrhyncha</taxon>
        <taxon>Aleyrodoidea</taxon>
        <taxon>Aleyrodidae</taxon>
        <taxon>Aleyrodinae</taxon>
        <taxon>Bemisia</taxon>
    </lineage>
</organism>
<sequence length="595" mass="66124">MKDQISNATFDTLESRRDSITMGISPWTKLFMIFGGCVLCCCALEVSTPNGKIIGFDTLRTRDGRVIHSFTGIPFAKPPIGPLRFKEPQPAEPWREPLQATNDAIMCPQIDFANTSNYQPLGQEDCLVLHVYSPKVDRSAKLPVMVWIHGGGFQFGAASIHQPELLLDKDVVLVTINYRLGALGFLSTGDNAIPANLGLKDQALAIKWVHDNIVNFGGNPDLVTIFGESAGGGAVHLNLLSPLNKGLIHRVIAMSGTGYGPWVIATPKLAKDRTKALAVLCSCPSEPSNELVECMRKVPIDLLIEMGKKFSDWIVGDFVFVPTIESETENAFLPKELDKLGSEIPFMTGITSGEGGIFASLIIRGGSRFEKELKENPQYVLSKALLLKADFPSDKLSSVAEQVRKFYFGDKPVDLDNTSQEVVNMLTDRWFLHGAVEAARKHHGDAYLYLYDYQHSISFNDIYSGGRIKGVSHVDDLLDLFPFTLYFPERKYTEADIQVSRKTIDIVTDFAKNGKLTGIGCKLQPVRRTAKTHQYLHITAEPAVKENLFPKRLEFWQSLKDAQSKDTTVNAAWNTLPNMLLWLLPIGVCLIYHYL</sequence>
<dbReference type="InterPro" id="IPR019826">
    <property type="entry name" value="Carboxylesterase_B_AS"/>
</dbReference>
<name>A0A9P0ANN4_BEMTA</name>
<dbReference type="PANTHER" id="PTHR43142:SF1">
    <property type="entry name" value="CARBOXYLIC ESTER HYDROLASE"/>
    <property type="match status" value="1"/>
</dbReference>
<dbReference type="SUPFAM" id="SSF53474">
    <property type="entry name" value="alpha/beta-Hydrolases"/>
    <property type="match status" value="1"/>
</dbReference>
<dbReference type="AlphaFoldDB" id="A0A9P0ANN4"/>